<dbReference type="EC" id="2.1.1.80" evidence="7"/>
<dbReference type="PROSITE" id="PS50122">
    <property type="entry name" value="CHEB"/>
    <property type="match status" value="1"/>
</dbReference>
<dbReference type="Pfam" id="PF01339">
    <property type="entry name" value="CheB_methylest"/>
    <property type="match status" value="1"/>
</dbReference>
<dbReference type="SUPFAM" id="SSF55785">
    <property type="entry name" value="PYP-like sensor domain (PAS domain)"/>
    <property type="match status" value="1"/>
</dbReference>
<dbReference type="InterPro" id="IPR000780">
    <property type="entry name" value="CheR_MeTrfase"/>
</dbReference>
<dbReference type="SUPFAM" id="SSF47757">
    <property type="entry name" value="Chemotaxis receptor methyltransferase CheR, N-terminal domain"/>
    <property type="match status" value="1"/>
</dbReference>
<dbReference type="PROSITE" id="PS50109">
    <property type="entry name" value="HIS_KIN"/>
    <property type="match status" value="1"/>
</dbReference>
<dbReference type="OrthoDB" id="9816309at2"/>
<dbReference type="InterPro" id="IPR003594">
    <property type="entry name" value="HATPase_dom"/>
</dbReference>
<dbReference type="PANTHER" id="PTHR24422:SF27">
    <property type="entry name" value="PROTEIN-GLUTAMATE O-METHYLTRANSFERASE"/>
    <property type="match status" value="1"/>
</dbReference>
<feature type="coiled-coil region" evidence="2">
    <location>
        <begin position="665"/>
        <end position="741"/>
    </location>
</feature>
<dbReference type="InterPro" id="IPR050903">
    <property type="entry name" value="Bact_Chemotaxis_MeTrfase"/>
</dbReference>
<dbReference type="InterPro" id="IPR000700">
    <property type="entry name" value="PAS-assoc_C"/>
</dbReference>
<dbReference type="SUPFAM" id="SSF55874">
    <property type="entry name" value="ATPase domain of HSP90 chaperone/DNA topoisomerase II/histidine kinase"/>
    <property type="match status" value="1"/>
</dbReference>
<keyword evidence="7" id="KW-0489">Methyltransferase</keyword>
<feature type="domain" description="PAC" evidence="4">
    <location>
        <begin position="794"/>
        <end position="851"/>
    </location>
</feature>
<reference evidence="7 8" key="1">
    <citation type="journal article" date="2016" name="Genome Announc.">
        <title>Draft Genome Sequence of 'Halomonas chromatireducens' Strain AGD 8-3, a Haloalkaliphilic Chromate- and Selenite-Reducing Gammaproteobacterium.</title>
        <authorList>
            <person name="Sharko F.S."/>
            <person name="Shapovalova A.A."/>
            <person name="Tsygankova S.V."/>
            <person name="Komova A.V."/>
            <person name="Boulygina E.S."/>
            <person name="Teslyuk A.B."/>
            <person name="Gotovtsev P.M."/>
            <person name="Namsaraev Z.B."/>
            <person name="Khijniak T.V."/>
            <person name="Nedoluzhko A.V."/>
            <person name="Vasilov R.G."/>
        </authorList>
    </citation>
    <scope>NUCLEOTIDE SEQUENCE [LARGE SCALE GENOMIC DNA]</scope>
    <source>
        <strain evidence="7 8">AGD 8-3</strain>
    </source>
</reference>
<keyword evidence="1" id="KW-0145">Chemotaxis</keyword>
<evidence type="ECO:0000313" key="8">
    <source>
        <dbReference type="Proteomes" id="UP000063387"/>
    </source>
</evidence>
<dbReference type="RefSeq" id="WP_066451264.1">
    <property type="nucleotide sequence ID" value="NZ_CP014226.1"/>
</dbReference>
<dbReference type="InterPro" id="IPR000014">
    <property type="entry name" value="PAS"/>
</dbReference>
<dbReference type="GO" id="GO:0000156">
    <property type="term" value="F:phosphorelay response regulator activity"/>
    <property type="evidence" value="ECO:0007669"/>
    <property type="project" value="InterPro"/>
</dbReference>
<dbReference type="PANTHER" id="PTHR24422">
    <property type="entry name" value="CHEMOTAXIS PROTEIN METHYLTRANSFERASE"/>
    <property type="match status" value="1"/>
</dbReference>
<name>A0A120JWL2_9GAMM</name>
<keyword evidence="1" id="KW-0378">Hydrolase</keyword>
<keyword evidence="8" id="KW-1185">Reference proteome</keyword>
<organism evidence="7 8">
    <name type="scientific">Halomonas chromatireducens</name>
    <dbReference type="NCBI Taxonomy" id="507626"/>
    <lineage>
        <taxon>Bacteria</taxon>
        <taxon>Pseudomonadati</taxon>
        <taxon>Pseudomonadota</taxon>
        <taxon>Gammaproteobacteria</taxon>
        <taxon>Oceanospirillales</taxon>
        <taxon>Halomonadaceae</taxon>
        <taxon>Halomonas</taxon>
    </lineage>
</organism>
<dbReference type="InterPro" id="IPR035965">
    <property type="entry name" value="PAS-like_dom_sf"/>
</dbReference>
<dbReference type="SUPFAM" id="SSF52738">
    <property type="entry name" value="Methylesterase CheB, C-terminal domain"/>
    <property type="match status" value="1"/>
</dbReference>
<dbReference type="Gene3D" id="3.30.565.10">
    <property type="entry name" value="Histidine kinase-like ATPase, C-terminal domain"/>
    <property type="match status" value="1"/>
</dbReference>
<dbReference type="Gene3D" id="3.30.450.20">
    <property type="entry name" value="PAS domain"/>
    <property type="match status" value="1"/>
</dbReference>
<accession>A0A120JWL2</accession>
<dbReference type="KEGG" id="hco:LOKO_03091"/>
<feature type="active site" evidence="1">
    <location>
        <position position="145"/>
    </location>
</feature>
<dbReference type="Pfam" id="PF03705">
    <property type="entry name" value="CheR_N"/>
    <property type="match status" value="1"/>
</dbReference>
<protein>
    <submittedName>
        <fullName evidence="7">Chemotaxis protein methyltransferase Cher2</fullName>
        <ecNumber evidence="7">2.1.1.80</ecNumber>
    </submittedName>
</protein>
<evidence type="ECO:0000259" key="3">
    <source>
        <dbReference type="PROSITE" id="PS50109"/>
    </source>
</evidence>
<dbReference type="InterPro" id="IPR005467">
    <property type="entry name" value="His_kinase_dom"/>
</dbReference>
<dbReference type="PATRIC" id="fig|507626.3.peg.3086"/>
<dbReference type="EMBL" id="CP014226">
    <property type="protein sequence ID" value="AMD02138.1"/>
    <property type="molecule type" value="Genomic_DNA"/>
</dbReference>
<dbReference type="InterPro" id="IPR036890">
    <property type="entry name" value="HATPase_C_sf"/>
</dbReference>
<dbReference type="STRING" id="507626.LOKO_03091"/>
<feature type="domain" description="CheR-type methyltransferase" evidence="6">
    <location>
        <begin position="231"/>
        <end position="485"/>
    </location>
</feature>
<dbReference type="InterPro" id="IPR022641">
    <property type="entry name" value="CheR_N"/>
</dbReference>
<dbReference type="PROSITE" id="PS50113">
    <property type="entry name" value="PAC"/>
    <property type="match status" value="1"/>
</dbReference>
<dbReference type="Pfam" id="PF01739">
    <property type="entry name" value="CheR"/>
    <property type="match status" value="1"/>
</dbReference>
<reference evidence="7 8" key="2">
    <citation type="submission" date="2016-02" db="EMBL/GenBank/DDBJ databases">
        <authorList>
            <person name="Wen L."/>
            <person name="He K."/>
            <person name="Yang H."/>
        </authorList>
    </citation>
    <scope>NUCLEOTIDE SEQUENCE [LARGE SCALE GENOMIC DNA]</scope>
    <source>
        <strain evidence="7 8">AGD 8-3</strain>
    </source>
</reference>
<dbReference type="Proteomes" id="UP000063387">
    <property type="component" value="Chromosome"/>
</dbReference>
<dbReference type="AlphaFoldDB" id="A0A120JWL2"/>
<dbReference type="GO" id="GO:0005737">
    <property type="term" value="C:cytoplasm"/>
    <property type="evidence" value="ECO:0007669"/>
    <property type="project" value="InterPro"/>
</dbReference>
<feature type="active site" evidence="1">
    <location>
        <position position="53"/>
    </location>
</feature>
<dbReference type="Pfam" id="PF02518">
    <property type="entry name" value="HATPase_c"/>
    <property type="match status" value="1"/>
</dbReference>
<dbReference type="GO" id="GO:0008984">
    <property type="term" value="F:protein-glutamate methylesterase activity"/>
    <property type="evidence" value="ECO:0007669"/>
    <property type="project" value="InterPro"/>
</dbReference>
<dbReference type="Pfam" id="PF13596">
    <property type="entry name" value="PAS_10"/>
    <property type="match status" value="1"/>
</dbReference>
<dbReference type="SMART" id="SM00387">
    <property type="entry name" value="HATPase_c"/>
    <property type="match status" value="1"/>
</dbReference>
<dbReference type="Gene3D" id="3.40.50.150">
    <property type="entry name" value="Vaccinia Virus protein VP39"/>
    <property type="match status" value="1"/>
</dbReference>
<proteinExistence type="predicted"/>
<dbReference type="InterPro" id="IPR000673">
    <property type="entry name" value="Sig_transdc_resp-reg_Me-estase"/>
</dbReference>
<dbReference type="PROSITE" id="PS50123">
    <property type="entry name" value="CHER"/>
    <property type="match status" value="1"/>
</dbReference>
<dbReference type="InterPro" id="IPR022642">
    <property type="entry name" value="CheR_C"/>
</dbReference>
<dbReference type="SMART" id="SM00091">
    <property type="entry name" value="PAS"/>
    <property type="match status" value="2"/>
</dbReference>
<dbReference type="SMART" id="SM00138">
    <property type="entry name" value="MeTrc"/>
    <property type="match status" value="1"/>
</dbReference>
<feature type="active site" evidence="1">
    <location>
        <position position="26"/>
    </location>
</feature>
<keyword evidence="7" id="KW-0808">Transferase</keyword>
<evidence type="ECO:0000256" key="1">
    <source>
        <dbReference type="PROSITE-ProRule" id="PRU00050"/>
    </source>
</evidence>
<dbReference type="PRINTS" id="PR00996">
    <property type="entry name" value="CHERMTFRASE"/>
</dbReference>
<dbReference type="CDD" id="cd00130">
    <property type="entry name" value="PAS"/>
    <property type="match status" value="1"/>
</dbReference>
<keyword evidence="2" id="KW-0175">Coiled coil</keyword>
<dbReference type="GO" id="GO:0008983">
    <property type="term" value="F:protein-glutamate O-methyltransferase activity"/>
    <property type="evidence" value="ECO:0007669"/>
    <property type="project" value="UniProtKB-EC"/>
</dbReference>
<evidence type="ECO:0000259" key="5">
    <source>
        <dbReference type="PROSITE" id="PS50122"/>
    </source>
</evidence>
<dbReference type="InterPro" id="IPR035909">
    <property type="entry name" value="CheB_C"/>
</dbReference>
<evidence type="ECO:0000313" key="7">
    <source>
        <dbReference type="EMBL" id="AMD02138.1"/>
    </source>
</evidence>
<feature type="domain" description="Histidine kinase" evidence="3">
    <location>
        <begin position="992"/>
        <end position="1085"/>
    </location>
</feature>
<dbReference type="CDD" id="cd16917">
    <property type="entry name" value="HATPase_UhpB-NarQ-NarX-like"/>
    <property type="match status" value="1"/>
</dbReference>
<dbReference type="GO" id="GO:0006935">
    <property type="term" value="P:chemotaxis"/>
    <property type="evidence" value="ECO:0007669"/>
    <property type="project" value="UniProtKB-UniRule"/>
</dbReference>
<gene>
    <name evidence="7" type="primary">cheR2_2</name>
    <name evidence="7" type="ORF">LOKO_03091</name>
</gene>
<evidence type="ECO:0000259" key="4">
    <source>
        <dbReference type="PROSITE" id="PS50113"/>
    </source>
</evidence>
<dbReference type="InterPro" id="IPR029063">
    <property type="entry name" value="SAM-dependent_MTases_sf"/>
</dbReference>
<feature type="domain" description="CheB-type methylesterase" evidence="5">
    <location>
        <begin position="10"/>
        <end position="203"/>
    </location>
</feature>
<dbReference type="Gene3D" id="3.40.50.180">
    <property type="entry name" value="Methylesterase CheB, C-terminal domain"/>
    <property type="match status" value="1"/>
</dbReference>
<dbReference type="SUPFAM" id="SSF53335">
    <property type="entry name" value="S-adenosyl-L-methionine-dependent methyltransferases"/>
    <property type="match status" value="1"/>
</dbReference>
<dbReference type="GO" id="GO:0032259">
    <property type="term" value="P:methylation"/>
    <property type="evidence" value="ECO:0007669"/>
    <property type="project" value="UniProtKB-KW"/>
</dbReference>
<evidence type="ECO:0000256" key="2">
    <source>
        <dbReference type="SAM" id="Coils"/>
    </source>
</evidence>
<sequence length="1099" mass="123976">MKGSDQADGPVKNGDEKPTVVGIGASAGGLAALKTFFANVPEKTGLTFVVVMHLSPDHESQLADLLQAYCKIPVRQVNETVVLEADQVYVIPPGRNLNSVDTHLRLSDLEEARRDRAAIDHFFRTLASTHDGRSVGVILTGTGSDGTLGIKEIKGRNGLTIVQDPNEAEFDGMPQSALSTGLIDRVLPVAEIPDEIMRYARTQPRVVVPDDESDDFDEAQRQIQQQIFTQIRARTGRDFSRYKHSTVMRRIRRRMQLNHVEELGPYLELLREQPDEVRALADEFLINVTNFFRDREVFEGLENDVIPKLFEGKGPEDQIRVWTVGCATGEEAYSLAILLMEQAARVDNPPGLQVFASDLHEPSLRMGREGLYSGDIQIDVSDERIRRFFTLEDGGFRVRKDVRELVVFASHNLMGDPPFSRLDLITCRNVLIYLQRDVQQDVIQVFHYALNPSGYLILGASETTSRSDLFHIEDKQHCVYRKRDVPTHALKLPVFPRTGGRPGQANNQSVADTKPLATYGALHQKIVESYAPPSLLLNAAGMVVHFSENVGRFLVHPGGEPTFSVFKLVREELRLELRAALATANQRGRPVRSQPIRIRLDGERRQVIMHVRPAGEQEDQEQQGLALVIFEERTESRVEAAGRPTGDASSTAELEAELELNKQRLQTVIEDYESGQEDMRAANEELQSANEELRSTMEELETSKEELQSMNEELTTVSQENRDKVEELSQLSNDLQNLLSATGIATIFLDPELHILRFTPQVGRLFNIRVADIGRPLSDLTHRLGYDQLIGDSQEVLARLEPIDREVEDIEGNWYLTRVRPYRSTSDQIAGVVITFVDITERKRFEEELSEAHRALEVEVKERIRLDSELASKLTMAEQEERRRVSQVLHDDLQQLLYGLQIKQLLVQKKLSEAGHQQLTELVAGTLLWIRQAIETTRQLTVDLSPPILKSEGLAEALEWLQRQMLELHELTVDLTIQHPPHTPDKDLRVLLFQIVRELLFNVKKHSDVHRAHIELDQTNTHILIRVSDTGSGFDLPMVEAEQQTHPGFGLVTSRERLRLMGGCMQIETTPGVGTSILIKVPARPEWLQEAHGTSTAKT</sequence>
<dbReference type="CDD" id="cd16434">
    <property type="entry name" value="CheB-CheR_fusion"/>
    <property type="match status" value="1"/>
</dbReference>
<evidence type="ECO:0000259" key="6">
    <source>
        <dbReference type="PROSITE" id="PS50123"/>
    </source>
</evidence>